<dbReference type="InterPro" id="IPR011877">
    <property type="entry name" value="Ribokinase"/>
</dbReference>
<dbReference type="OrthoDB" id="9775849at2"/>
<dbReference type="Proteomes" id="UP000192569">
    <property type="component" value="Chromosome I"/>
</dbReference>
<proteinExistence type="inferred from homology"/>
<dbReference type="STRING" id="698762.SAMN00808754_0857"/>
<keyword evidence="6 13" id="KW-0479">Metal-binding</keyword>
<feature type="binding site" evidence="13">
    <location>
        <position position="140"/>
    </location>
    <ligand>
        <name>substrate</name>
    </ligand>
</feature>
<dbReference type="UniPathway" id="UPA00916">
    <property type="reaction ID" value="UER00889"/>
</dbReference>
<feature type="binding site" evidence="13">
    <location>
        <position position="282"/>
    </location>
    <ligand>
        <name>K(+)</name>
        <dbReference type="ChEBI" id="CHEBI:29103"/>
    </ligand>
</feature>
<comment type="similarity">
    <text evidence="13">Belongs to the carbohydrate kinase PfkB family. Ribokinase subfamily.</text>
</comment>
<dbReference type="InterPro" id="IPR029056">
    <property type="entry name" value="Ribokinase-like"/>
</dbReference>
<evidence type="ECO:0000256" key="12">
    <source>
        <dbReference type="ARBA" id="ARBA00023277"/>
    </source>
</evidence>
<gene>
    <name evidence="13" type="primary">rbsK</name>
    <name evidence="15" type="ORF">SAMN00808754_0857</name>
</gene>
<keyword evidence="5 13" id="KW-0808">Transferase</keyword>
<dbReference type="InterPro" id="IPR002139">
    <property type="entry name" value="Ribo/fructo_kinase"/>
</dbReference>
<feature type="binding site" evidence="13">
    <location>
        <position position="184"/>
    </location>
    <ligand>
        <name>ATP</name>
        <dbReference type="ChEBI" id="CHEBI:30616"/>
    </ligand>
</feature>
<feature type="binding site" evidence="13">
    <location>
        <position position="248"/>
    </location>
    <ligand>
        <name>K(+)</name>
        <dbReference type="ChEBI" id="CHEBI:29103"/>
    </ligand>
</feature>
<dbReference type="NCBIfam" id="NF008353">
    <property type="entry name" value="PRK11142.1"/>
    <property type="match status" value="1"/>
</dbReference>
<evidence type="ECO:0000256" key="11">
    <source>
        <dbReference type="ARBA" id="ARBA00022958"/>
    </source>
</evidence>
<feature type="binding site" evidence="13">
    <location>
        <begin position="11"/>
        <end position="13"/>
    </location>
    <ligand>
        <name>substrate</name>
    </ligand>
</feature>
<dbReference type="GO" id="GO:0046872">
    <property type="term" value="F:metal ion binding"/>
    <property type="evidence" value="ECO:0007669"/>
    <property type="project" value="UniProtKB-KW"/>
</dbReference>
<keyword evidence="10 13" id="KW-0460">Magnesium</keyword>
<feature type="binding site" evidence="13">
    <location>
        <begin position="220"/>
        <end position="225"/>
    </location>
    <ligand>
        <name>ATP</name>
        <dbReference type="ChEBI" id="CHEBI:30616"/>
    </ligand>
</feature>
<comment type="pathway">
    <text evidence="13">Carbohydrate metabolism; D-ribose degradation; D-ribose 5-phosphate from beta-D-ribopyranose: step 2/2.</text>
</comment>
<dbReference type="AlphaFoldDB" id="A0A1W1VJB4"/>
<feature type="binding site" evidence="13">
    <location>
        <position position="291"/>
    </location>
    <ligand>
        <name>K(+)</name>
        <dbReference type="ChEBI" id="CHEBI:29103"/>
    </ligand>
</feature>
<feature type="binding site" evidence="13">
    <location>
        <position position="246"/>
    </location>
    <ligand>
        <name>K(+)</name>
        <dbReference type="ChEBI" id="CHEBI:29103"/>
    </ligand>
</feature>
<dbReference type="RefSeq" id="WP_084664352.1">
    <property type="nucleotide sequence ID" value="NZ_LT838272.1"/>
</dbReference>
<feature type="binding site" evidence="13">
    <location>
        <position position="287"/>
    </location>
    <ligand>
        <name>K(+)</name>
        <dbReference type="ChEBI" id="CHEBI:29103"/>
    </ligand>
</feature>
<dbReference type="GO" id="GO:0019303">
    <property type="term" value="P:D-ribose catabolic process"/>
    <property type="evidence" value="ECO:0007669"/>
    <property type="project" value="UniProtKB-UniRule"/>
</dbReference>
<evidence type="ECO:0000256" key="2">
    <source>
        <dbReference type="ARBA" id="ARBA00012035"/>
    </source>
</evidence>
<feature type="active site" description="Proton acceptor" evidence="13">
    <location>
        <position position="252"/>
    </location>
</feature>
<evidence type="ECO:0000256" key="1">
    <source>
        <dbReference type="ARBA" id="ARBA00005380"/>
    </source>
</evidence>
<feature type="binding site" evidence="13">
    <location>
        <begin position="39"/>
        <end position="43"/>
    </location>
    <ligand>
        <name>substrate</name>
    </ligand>
</feature>
<keyword evidence="8 13" id="KW-0418">Kinase</keyword>
<organism evidence="15 16">
    <name type="scientific">Thermanaeromonas toyohensis ToBE</name>
    <dbReference type="NCBI Taxonomy" id="698762"/>
    <lineage>
        <taxon>Bacteria</taxon>
        <taxon>Bacillati</taxon>
        <taxon>Bacillota</taxon>
        <taxon>Clostridia</taxon>
        <taxon>Neomoorellales</taxon>
        <taxon>Neomoorellaceae</taxon>
        <taxon>Thermanaeromonas</taxon>
    </lineage>
</organism>
<evidence type="ECO:0000256" key="6">
    <source>
        <dbReference type="ARBA" id="ARBA00022723"/>
    </source>
</evidence>
<keyword evidence="11 13" id="KW-0630">Potassium</keyword>
<keyword evidence="16" id="KW-1185">Reference proteome</keyword>
<dbReference type="InterPro" id="IPR011611">
    <property type="entry name" value="PfkB_dom"/>
</dbReference>
<feature type="domain" description="Carbohydrate kinase PfkB" evidence="14">
    <location>
        <begin position="1"/>
        <end position="294"/>
    </location>
</feature>
<dbReference type="HAMAP" id="MF_01987">
    <property type="entry name" value="Ribokinase"/>
    <property type="match status" value="1"/>
</dbReference>
<keyword evidence="9 13" id="KW-0067">ATP-binding</keyword>
<keyword evidence="4 13" id="KW-0963">Cytoplasm</keyword>
<accession>A0A1W1VJB4</accession>
<name>A0A1W1VJB4_9FIRM</name>
<evidence type="ECO:0000256" key="9">
    <source>
        <dbReference type="ARBA" id="ARBA00022840"/>
    </source>
</evidence>
<dbReference type="Gene3D" id="3.40.1190.20">
    <property type="match status" value="1"/>
</dbReference>
<evidence type="ECO:0000256" key="13">
    <source>
        <dbReference type="HAMAP-Rule" id="MF_01987"/>
    </source>
</evidence>
<feature type="binding site" evidence="13">
    <location>
        <position position="252"/>
    </location>
    <ligand>
        <name>substrate</name>
    </ligand>
</feature>
<dbReference type="GO" id="GO:0005829">
    <property type="term" value="C:cytosol"/>
    <property type="evidence" value="ECO:0007669"/>
    <property type="project" value="TreeGrafter"/>
</dbReference>
<feature type="binding site" evidence="13">
    <location>
        <begin position="251"/>
        <end position="252"/>
    </location>
    <ligand>
        <name>ATP</name>
        <dbReference type="ChEBI" id="CHEBI:30616"/>
    </ligand>
</feature>
<keyword evidence="7 13" id="KW-0547">Nucleotide-binding</keyword>
<dbReference type="EMBL" id="LT838272">
    <property type="protein sequence ID" value="SMB93452.1"/>
    <property type="molecule type" value="Genomic_DNA"/>
</dbReference>
<dbReference type="SUPFAM" id="SSF53613">
    <property type="entry name" value="Ribokinase-like"/>
    <property type="match status" value="1"/>
</dbReference>
<evidence type="ECO:0000256" key="7">
    <source>
        <dbReference type="ARBA" id="ARBA00022741"/>
    </source>
</evidence>
<protein>
    <recommendedName>
        <fullName evidence="3 13">Ribokinase</fullName>
        <shortName evidence="13">RK</shortName>
        <ecNumber evidence="2 13">2.7.1.15</ecNumber>
    </recommendedName>
</protein>
<evidence type="ECO:0000256" key="4">
    <source>
        <dbReference type="ARBA" id="ARBA00022490"/>
    </source>
</evidence>
<dbReference type="EC" id="2.7.1.15" evidence="2 13"/>
<comment type="similarity">
    <text evidence="1">Belongs to the carbohydrate kinase pfkB family.</text>
</comment>
<dbReference type="FunFam" id="3.40.1190.20:FF:000012">
    <property type="entry name" value="Ribokinase"/>
    <property type="match status" value="1"/>
</dbReference>
<comment type="cofactor">
    <cofactor evidence="13">
        <name>Mg(2+)</name>
        <dbReference type="ChEBI" id="CHEBI:18420"/>
    </cofactor>
    <text evidence="13">Requires a divalent cation, most likely magnesium in vivo, as an electrophilic catalyst to aid phosphoryl group transfer. It is the chelate of the metal and the nucleotide that is the actual substrate.</text>
</comment>
<dbReference type="PROSITE" id="PS00584">
    <property type="entry name" value="PFKB_KINASES_2"/>
    <property type="match status" value="1"/>
</dbReference>
<dbReference type="CDD" id="cd01174">
    <property type="entry name" value="ribokinase"/>
    <property type="match status" value="1"/>
</dbReference>
<keyword evidence="12 13" id="KW-0119">Carbohydrate metabolism</keyword>
<reference evidence="15 16" key="1">
    <citation type="submission" date="2017-04" db="EMBL/GenBank/DDBJ databases">
        <authorList>
            <person name="Afonso C.L."/>
            <person name="Miller P.J."/>
            <person name="Scott M.A."/>
            <person name="Spackman E."/>
            <person name="Goraichik I."/>
            <person name="Dimitrov K.M."/>
            <person name="Suarez D.L."/>
            <person name="Swayne D.E."/>
        </authorList>
    </citation>
    <scope>NUCLEOTIDE SEQUENCE [LARGE SCALE GENOMIC DNA]</scope>
    <source>
        <strain evidence="15 16">ToBE</strain>
    </source>
</reference>
<evidence type="ECO:0000256" key="10">
    <source>
        <dbReference type="ARBA" id="ARBA00022842"/>
    </source>
</evidence>
<evidence type="ECO:0000256" key="8">
    <source>
        <dbReference type="ARBA" id="ARBA00022777"/>
    </source>
</evidence>
<dbReference type="GO" id="GO:0005524">
    <property type="term" value="F:ATP binding"/>
    <property type="evidence" value="ECO:0007669"/>
    <property type="project" value="UniProtKB-UniRule"/>
</dbReference>
<evidence type="ECO:0000313" key="15">
    <source>
        <dbReference type="EMBL" id="SMB93452.1"/>
    </source>
</evidence>
<comment type="function">
    <text evidence="13">Catalyzes the phosphorylation of ribose at O-5 in a reaction requiring ATP and magnesium. The resulting D-ribose-5-phosphate can then be used either for sythesis of nucleotides, histidine, and tryptophan, or as a component of the pentose phosphate pathway.</text>
</comment>
<comment type="subunit">
    <text evidence="13">Homodimer.</text>
</comment>
<dbReference type="PANTHER" id="PTHR10584:SF166">
    <property type="entry name" value="RIBOKINASE"/>
    <property type="match status" value="1"/>
</dbReference>
<evidence type="ECO:0000259" key="14">
    <source>
        <dbReference type="Pfam" id="PF00294"/>
    </source>
</evidence>
<evidence type="ECO:0000313" key="16">
    <source>
        <dbReference type="Proteomes" id="UP000192569"/>
    </source>
</evidence>
<comment type="activity regulation">
    <text evidence="13">Activated by a monovalent cation that binds near, but not in, the active site. The most likely occupant of the site in vivo is potassium. Ion binding induces a conformational change that may alter substrate affinity.</text>
</comment>
<feature type="binding site" evidence="13">
    <location>
        <position position="276"/>
    </location>
    <ligand>
        <name>ATP</name>
        <dbReference type="ChEBI" id="CHEBI:30616"/>
    </ligand>
</feature>
<comment type="catalytic activity">
    <reaction evidence="13">
        <text>D-ribose + ATP = D-ribose 5-phosphate + ADP + H(+)</text>
        <dbReference type="Rhea" id="RHEA:13697"/>
        <dbReference type="ChEBI" id="CHEBI:15378"/>
        <dbReference type="ChEBI" id="CHEBI:30616"/>
        <dbReference type="ChEBI" id="CHEBI:47013"/>
        <dbReference type="ChEBI" id="CHEBI:78346"/>
        <dbReference type="ChEBI" id="CHEBI:456216"/>
        <dbReference type="EC" id="2.7.1.15"/>
    </reaction>
</comment>
<evidence type="ECO:0000256" key="5">
    <source>
        <dbReference type="ARBA" id="ARBA00022679"/>
    </source>
</evidence>
<dbReference type="PRINTS" id="PR00990">
    <property type="entry name" value="RIBOKINASE"/>
</dbReference>
<dbReference type="PANTHER" id="PTHR10584">
    <property type="entry name" value="SUGAR KINASE"/>
    <property type="match status" value="1"/>
</dbReference>
<dbReference type="GO" id="GO:0004747">
    <property type="term" value="F:ribokinase activity"/>
    <property type="evidence" value="ECO:0007669"/>
    <property type="project" value="UniProtKB-UniRule"/>
</dbReference>
<dbReference type="Pfam" id="PF00294">
    <property type="entry name" value="PfkB"/>
    <property type="match status" value="1"/>
</dbReference>
<dbReference type="InterPro" id="IPR002173">
    <property type="entry name" value="Carboh/pur_kinase_PfkB_CS"/>
</dbReference>
<evidence type="ECO:0000256" key="3">
    <source>
        <dbReference type="ARBA" id="ARBA00016943"/>
    </source>
</evidence>
<comment type="subcellular location">
    <subcellularLocation>
        <location evidence="13">Cytoplasm</location>
    </subcellularLocation>
</comment>
<sequence>MADIVVVGSLNIDFVVKVPRRPLPGETLTGYSFEVIPGGKGANQAVAASKLNGKVSMVGRIGDDVFSQVLRNSLLQAGVDIRGVKVTKGVSTGTAFITVDETGENTIIVIPGANKLCTPLDVDAVEEIISKAKVLLLQLEIPLETVCYAASMAHRYGATVILDPAPAQSLPQELYQLVDIITPNEREAETLTGYQVESLEKAELAALALIERGVKKAILKLGSRGGLLVTEEERFYAPAYQVNALDTTAAGDAFAGGLAVALAEGKDLKEAIIFANAVGALAVTRIGAQTSMPARGEVEEFITTAVIKAG</sequence>
<dbReference type="NCBIfam" id="TIGR02152">
    <property type="entry name" value="D_ribokin_bact"/>
    <property type="match status" value="1"/>
</dbReference>
<comment type="caution">
    <text evidence="13">Lacks conserved residue(s) required for the propagation of feature annotation.</text>
</comment>
<feature type="binding site" evidence="13">
    <location>
        <position position="285"/>
    </location>
    <ligand>
        <name>K(+)</name>
        <dbReference type="ChEBI" id="CHEBI:29103"/>
    </ligand>
</feature>